<dbReference type="InterPro" id="IPR058366">
    <property type="entry name" value="DUF8053"/>
</dbReference>
<protein>
    <recommendedName>
        <fullName evidence="1">DUF8053 domain-containing protein</fullName>
    </recommendedName>
</protein>
<dbReference type="EMBL" id="BMPG01000002">
    <property type="protein sequence ID" value="GGL57850.1"/>
    <property type="molecule type" value="Genomic_DNA"/>
</dbReference>
<dbReference type="OrthoDB" id="201619at2157"/>
<accession>A0A830FLE3</accession>
<proteinExistence type="predicted"/>
<evidence type="ECO:0000259" key="1">
    <source>
        <dbReference type="Pfam" id="PF26227"/>
    </source>
</evidence>
<sequence>MAMNKLQSMGGTSFGVVLPMDDLRDEDLVVMNENGGLEAEEVQMRIRRFDTGAWQVLRTDLHDYPAYHEKPAYAQPAKATV</sequence>
<reference evidence="2" key="2">
    <citation type="submission" date="2020-09" db="EMBL/GenBank/DDBJ databases">
        <authorList>
            <person name="Sun Q."/>
            <person name="Ohkuma M."/>
        </authorList>
    </citation>
    <scope>NUCLEOTIDE SEQUENCE</scope>
    <source>
        <strain evidence="2">JCM 19596</strain>
    </source>
</reference>
<keyword evidence="3" id="KW-1185">Reference proteome</keyword>
<dbReference type="RefSeq" id="WP_188977522.1">
    <property type="nucleotide sequence ID" value="NZ_BMPG01000002.1"/>
</dbReference>
<dbReference type="Pfam" id="PF26227">
    <property type="entry name" value="DUF8053"/>
    <property type="match status" value="1"/>
</dbReference>
<dbReference type="AlphaFoldDB" id="A0A830FLE3"/>
<organism evidence="2 3">
    <name type="scientific">Halocalculus aciditolerans</name>
    <dbReference type="NCBI Taxonomy" id="1383812"/>
    <lineage>
        <taxon>Archaea</taxon>
        <taxon>Methanobacteriati</taxon>
        <taxon>Methanobacteriota</taxon>
        <taxon>Stenosarchaea group</taxon>
        <taxon>Halobacteria</taxon>
        <taxon>Halobacteriales</taxon>
        <taxon>Halobacteriaceae</taxon>
        <taxon>Halocalculus</taxon>
    </lineage>
</organism>
<evidence type="ECO:0000313" key="2">
    <source>
        <dbReference type="EMBL" id="GGL57850.1"/>
    </source>
</evidence>
<name>A0A830FLE3_9EURY</name>
<dbReference type="Proteomes" id="UP000607197">
    <property type="component" value="Unassembled WGS sequence"/>
</dbReference>
<reference evidence="2" key="1">
    <citation type="journal article" date="2014" name="Int. J. Syst. Evol. Microbiol.">
        <title>Complete genome sequence of Corynebacterium casei LMG S-19264T (=DSM 44701T), isolated from a smear-ripened cheese.</title>
        <authorList>
            <consortium name="US DOE Joint Genome Institute (JGI-PGF)"/>
            <person name="Walter F."/>
            <person name="Albersmeier A."/>
            <person name="Kalinowski J."/>
            <person name="Ruckert C."/>
        </authorList>
    </citation>
    <scope>NUCLEOTIDE SEQUENCE</scope>
    <source>
        <strain evidence="2">JCM 19596</strain>
    </source>
</reference>
<gene>
    <name evidence="2" type="ORF">GCM10009039_15030</name>
</gene>
<comment type="caution">
    <text evidence="2">The sequence shown here is derived from an EMBL/GenBank/DDBJ whole genome shotgun (WGS) entry which is preliminary data.</text>
</comment>
<evidence type="ECO:0000313" key="3">
    <source>
        <dbReference type="Proteomes" id="UP000607197"/>
    </source>
</evidence>
<feature type="domain" description="DUF8053" evidence="1">
    <location>
        <begin position="3"/>
        <end position="60"/>
    </location>
</feature>